<organism evidence="9 10">
    <name type="scientific">Pisciglobus halotolerans</name>
    <dbReference type="NCBI Taxonomy" id="745365"/>
    <lineage>
        <taxon>Bacteria</taxon>
        <taxon>Bacillati</taxon>
        <taxon>Bacillota</taxon>
        <taxon>Bacilli</taxon>
        <taxon>Lactobacillales</taxon>
        <taxon>Carnobacteriaceae</taxon>
    </lineage>
</organism>
<evidence type="ECO:0000313" key="9">
    <source>
        <dbReference type="EMBL" id="SFH63229.1"/>
    </source>
</evidence>
<proteinExistence type="inferred from homology"/>
<reference evidence="9 10" key="1">
    <citation type="submission" date="2016-10" db="EMBL/GenBank/DDBJ databases">
        <authorList>
            <person name="de Groot N.N."/>
        </authorList>
    </citation>
    <scope>NUCLEOTIDE SEQUENCE [LARGE SCALE GENOMIC DNA]</scope>
    <source>
        <strain evidence="9 10">DSM 27630</strain>
    </source>
</reference>
<feature type="transmembrane region" description="Helical" evidence="7">
    <location>
        <begin position="119"/>
        <end position="152"/>
    </location>
</feature>
<feature type="domain" description="Threonine/serine exporter-like N-terminal" evidence="8">
    <location>
        <begin position="9"/>
        <end position="245"/>
    </location>
</feature>
<sequence>MDFKRLMETAILAGTIMMESNAETYRVEDTMNRILRTSNLQTAEAFAITTGLFATLDDPSIAAITIVKRITYRDTNLNKIAKVNTISRRLVNKDCSLEEAYEALQHVHEAEYQFYHSDLAIIALVTSFSLLLGGGVLELLFSLVTGTVLVLARKGEQKAKMSAFMRNLLSSILIAATAALIGQISPAPVNVNILIIAAIMPMVPGTAITNAIRDTFQGDYMSGGAKALEAIMIAFSIALGVALGILATGGIAF</sequence>
<evidence type="ECO:0000256" key="5">
    <source>
        <dbReference type="ARBA" id="ARBA00023136"/>
    </source>
</evidence>
<comment type="subcellular location">
    <subcellularLocation>
        <location evidence="1">Cell membrane</location>
        <topology evidence="1">Multi-pass membrane protein</topology>
    </subcellularLocation>
</comment>
<evidence type="ECO:0000259" key="8">
    <source>
        <dbReference type="Pfam" id="PF06738"/>
    </source>
</evidence>
<name>A0A1I3BMU7_9LACT</name>
<keyword evidence="10" id="KW-1185">Reference proteome</keyword>
<dbReference type="RefSeq" id="WP_092091680.1">
    <property type="nucleotide sequence ID" value="NZ_FOQE01000007.1"/>
</dbReference>
<dbReference type="Proteomes" id="UP000198668">
    <property type="component" value="Unassembled WGS sequence"/>
</dbReference>
<evidence type="ECO:0000256" key="3">
    <source>
        <dbReference type="ARBA" id="ARBA00022692"/>
    </source>
</evidence>
<accession>A0A1I3BMU7</accession>
<comment type="similarity">
    <text evidence="6">Belongs to the ThrE exporter (TC 2.A.79) family.</text>
</comment>
<dbReference type="GO" id="GO:0005886">
    <property type="term" value="C:plasma membrane"/>
    <property type="evidence" value="ECO:0007669"/>
    <property type="project" value="UniProtKB-SubCell"/>
</dbReference>
<dbReference type="PANTHER" id="PTHR34390">
    <property type="entry name" value="UPF0442 PROTEIN YJJB-RELATED"/>
    <property type="match status" value="1"/>
</dbReference>
<feature type="transmembrane region" description="Helical" evidence="7">
    <location>
        <begin position="191"/>
        <end position="209"/>
    </location>
</feature>
<dbReference type="InterPro" id="IPR050539">
    <property type="entry name" value="ThrE_Dicarb/AminoAcid_Exp"/>
</dbReference>
<gene>
    <name evidence="9" type="ORF">SAMN04489868_107100</name>
</gene>
<evidence type="ECO:0000256" key="2">
    <source>
        <dbReference type="ARBA" id="ARBA00022475"/>
    </source>
</evidence>
<evidence type="ECO:0000313" key="10">
    <source>
        <dbReference type="Proteomes" id="UP000198668"/>
    </source>
</evidence>
<dbReference type="PANTHER" id="PTHR34390:SF2">
    <property type="entry name" value="SUCCINATE TRANSPORTER SUBUNIT YJJP-RELATED"/>
    <property type="match status" value="1"/>
</dbReference>
<evidence type="ECO:0000256" key="7">
    <source>
        <dbReference type="SAM" id="Phobius"/>
    </source>
</evidence>
<dbReference type="GO" id="GO:0015744">
    <property type="term" value="P:succinate transport"/>
    <property type="evidence" value="ECO:0007669"/>
    <property type="project" value="TreeGrafter"/>
</dbReference>
<dbReference type="EMBL" id="FOQE01000007">
    <property type="protein sequence ID" value="SFH63229.1"/>
    <property type="molecule type" value="Genomic_DNA"/>
</dbReference>
<keyword evidence="5 7" id="KW-0472">Membrane</keyword>
<evidence type="ECO:0000256" key="1">
    <source>
        <dbReference type="ARBA" id="ARBA00004651"/>
    </source>
</evidence>
<dbReference type="OrthoDB" id="9813917at2"/>
<keyword evidence="4 7" id="KW-1133">Transmembrane helix</keyword>
<keyword evidence="2" id="KW-1003">Cell membrane</keyword>
<evidence type="ECO:0000256" key="6">
    <source>
        <dbReference type="ARBA" id="ARBA00034125"/>
    </source>
</evidence>
<evidence type="ECO:0000256" key="4">
    <source>
        <dbReference type="ARBA" id="ARBA00022989"/>
    </source>
</evidence>
<dbReference type="InterPro" id="IPR010619">
    <property type="entry name" value="ThrE-like_N"/>
</dbReference>
<protein>
    <submittedName>
        <fullName evidence="9">Uncharacterized membrane protein YjjP, DUF1212 family</fullName>
    </submittedName>
</protein>
<keyword evidence="3 7" id="KW-0812">Transmembrane</keyword>
<feature type="transmembrane region" description="Helical" evidence="7">
    <location>
        <begin position="164"/>
        <end position="185"/>
    </location>
</feature>
<dbReference type="GO" id="GO:0022857">
    <property type="term" value="F:transmembrane transporter activity"/>
    <property type="evidence" value="ECO:0007669"/>
    <property type="project" value="InterPro"/>
</dbReference>
<dbReference type="Pfam" id="PF06738">
    <property type="entry name" value="ThrE"/>
    <property type="match status" value="1"/>
</dbReference>
<feature type="transmembrane region" description="Helical" evidence="7">
    <location>
        <begin position="230"/>
        <end position="252"/>
    </location>
</feature>
<dbReference type="AlphaFoldDB" id="A0A1I3BMU7"/>